<proteinExistence type="predicted"/>
<reference evidence="1 2" key="1">
    <citation type="journal article" date="2012" name="J. Bacteriol.">
        <title>Complete Genome Sequence of Burkholderia sp. Strain GG4, a Betaproteobacterium That Reduces 3-Oxo-N-Acylhomoserine Lactones and Produces Different N-Acylhomoserine Lactones.</title>
        <authorList>
            <person name="Hong K.W."/>
            <person name="Koh C.L."/>
            <person name="Sam C.K."/>
            <person name="Yin W.F."/>
            <person name="Chan K.G."/>
        </authorList>
    </citation>
    <scope>NUCLEOTIDE SEQUENCE [LARGE SCALE GENOMIC DNA]</scope>
    <source>
        <strain evidence="1 2">GG4</strain>
    </source>
</reference>
<protein>
    <submittedName>
        <fullName evidence="1">Uncharacterized protein</fullName>
    </submittedName>
</protein>
<sequence length="231" mass="26523">MSAIMDYKCGVESFVYPEALARYEHEGVIGKFRDEWDVEEAEAIDIFSEAKKFLCVSECAQKQCIEFEVDESILMIDKMWHHFILFTKDYEGFCNRFFGRMLHHVPFCAAHLSQKVKTLAQNGVTLKDFNRARLEKQLQFISSTIGDETLRKWYVGYGEKYSLRKMNMLRRAIAHGAPDRYGTSIDLQLTSSMTGCELVAEIVKKSEIAMGCGRRGCGMYCTCNSSRDLYA</sequence>
<dbReference type="KEGG" id="bct:GEM_5622"/>
<name>A0A9W3PCU3_BURCE</name>
<dbReference type="Proteomes" id="UP000032866">
    <property type="component" value="Chromosome 2"/>
</dbReference>
<dbReference type="EMBL" id="CP003775">
    <property type="protein sequence ID" value="AFQ52006.1"/>
    <property type="molecule type" value="Genomic_DNA"/>
</dbReference>
<evidence type="ECO:0000313" key="1">
    <source>
        <dbReference type="EMBL" id="AFQ52006.1"/>
    </source>
</evidence>
<dbReference type="AlphaFoldDB" id="A0A9W3PCU3"/>
<evidence type="ECO:0000313" key="2">
    <source>
        <dbReference type="Proteomes" id="UP000032866"/>
    </source>
</evidence>
<gene>
    <name evidence="1" type="ORF">GEM_5622</name>
</gene>
<accession>A0A9W3PCU3</accession>
<dbReference type="RefSeq" id="WP_014900760.1">
    <property type="nucleotide sequence ID" value="NC_018514.1"/>
</dbReference>
<organism evidence="1 2">
    <name type="scientific">Burkholderia cepacia GG4</name>
    <dbReference type="NCBI Taxonomy" id="1009846"/>
    <lineage>
        <taxon>Bacteria</taxon>
        <taxon>Pseudomonadati</taxon>
        <taxon>Pseudomonadota</taxon>
        <taxon>Betaproteobacteria</taxon>
        <taxon>Burkholderiales</taxon>
        <taxon>Burkholderiaceae</taxon>
        <taxon>Burkholderia</taxon>
        <taxon>Burkholderia cepacia complex</taxon>
    </lineage>
</organism>